<evidence type="ECO:0000256" key="1">
    <source>
        <dbReference type="SAM" id="SignalP"/>
    </source>
</evidence>
<reference evidence="3 4" key="1">
    <citation type="journal article" date="2013" name="Int. J. Syst. Evol. Microbiol.">
        <title>Kordia antarctica sp. nov., isolated from Antarctic seawater.</title>
        <authorList>
            <person name="Baek K."/>
            <person name="Choi A."/>
            <person name="Kang I."/>
            <person name="Lee K."/>
            <person name="Cho J.C."/>
        </authorList>
    </citation>
    <scope>NUCLEOTIDE SEQUENCE [LARGE SCALE GENOMIC DNA]</scope>
    <source>
        <strain evidence="3 4">IMCC3317</strain>
    </source>
</reference>
<keyword evidence="1" id="KW-0732">Signal</keyword>
<feature type="chain" id="PRO_5029692056" evidence="1">
    <location>
        <begin position="21"/>
        <end position="192"/>
    </location>
</feature>
<dbReference type="EMBL" id="CP019288">
    <property type="protein sequence ID" value="QHI37563.1"/>
    <property type="molecule type" value="Genomic_DNA"/>
</dbReference>
<dbReference type="Pfam" id="PF04264">
    <property type="entry name" value="YceI"/>
    <property type="match status" value="1"/>
</dbReference>
<dbReference type="SUPFAM" id="SSF101874">
    <property type="entry name" value="YceI-like"/>
    <property type="match status" value="1"/>
</dbReference>
<dbReference type="AlphaFoldDB" id="A0A7L4ZLI6"/>
<dbReference type="SMART" id="SM00867">
    <property type="entry name" value="YceI"/>
    <property type="match status" value="1"/>
</dbReference>
<evidence type="ECO:0000259" key="2">
    <source>
        <dbReference type="SMART" id="SM00867"/>
    </source>
</evidence>
<name>A0A7L4ZLI6_9FLAO</name>
<dbReference type="InterPro" id="IPR007372">
    <property type="entry name" value="Lipid/polyisoprenoid-bd_YceI"/>
</dbReference>
<dbReference type="OrthoDB" id="951410at2"/>
<dbReference type="KEGG" id="kan:IMCC3317_29430"/>
<dbReference type="RefSeq" id="WP_160130180.1">
    <property type="nucleotide sequence ID" value="NZ_CP019288.1"/>
</dbReference>
<protein>
    <submittedName>
        <fullName evidence="3">Protein YceI</fullName>
    </submittedName>
</protein>
<dbReference type="PANTHER" id="PTHR34406:SF1">
    <property type="entry name" value="PROTEIN YCEI"/>
    <property type="match status" value="1"/>
</dbReference>
<accession>A0A7L4ZLI6</accession>
<evidence type="ECO:0000313" key="3">
    <source>
        <dbReference type="EMBL" id="QHI37563.1"/>
    </source>
</evidence>
<feature type="domain" description="Lipid/polyisoprenoid-binding YceI-like" evidence="2">
    <location>
        <begin position="40"/>
        <end position="191"/>
    </location>
</feature>
<keyword evidence="4" id="KW-1185">Reference proteome</keyword>
<dbReference type="Proteomes" id="UP000464657">
    <property type="component" value="Chromosome"/>
</dbReference>
<organism evidence="3 4">
    <name type="scientific">Kordia antarctica</name>
    <dbReference type="NCBI Taxonomy" id="1218801"/>
    <lineage>
        <taxon>Bacteria</taxon>
        <taxon>Pseudomonadati</taxon>
        <taxon>Bacteroidota</taxon>
        <taxon>Flavobacteriia</taxon>
        <taxon>Flavobacteriales</taxon>
        <taxon>Flavobacteriaceae</taxon>
        <taxon>Kordia</taxon>
    </lineage>
</organism>
<feature type="signal peptide" evidence="1">
    <location>
        <begin position="1"/>
        <end position="20"/>
    </location>
</feature>
<dbReference type="InterPro" id="IPR036761">
    <property type="entry name" value="TTHA0802/YceI-like_sf"/>
</dbReference>
<gene>
    <name evidence="3" type="primary">yceI_3</name>
    <name evidence="3" type="ORF">IMCC3317_29430</name>
</gene>
<evidence type="ECO:0000313" key="4">
    <source>
        <dbReference type="Proteomes" id="UP000464657"/>
    </source>
</evidence>
<proteinExistence type="predicted"/>
<dbReference type="PANTHER" id="PTHR34406">
    <property type="entry name" value="PROTEIN YCEI"/>
    <property type="match status" value="1"/>
</dbReference>
<sequence length="192" mass="21825">MKKYILAFAFAIFSVAFSNAQEEIYGQEQLPINTSKSEIKWSCDYSFYFSGHFGIVKFKEGHFLKSEGKITGGTFSIDLNTLIAQDMNEEGNQSLSDHLKDADFFEVKKFPTATIVITSIRYHDATHFEANATMTIKGVTQPVKFQAQLNFEKKIMTTKFKIDRTLWGVNYNSKLKDKAISDAIGFEVKIIL</sequence>
<dbReference type="Gene3D" id="2.40.128.110">
    <property type="entry name" value="Lipid/polyisoprenoid-binding, YceI-like"/>
    <property type="match status" value="1"/>
</dbReference>